<keyword evidence="1" id="KW-1133">Transmembrane helix</keyword>
<evidence type="ECO:0008006" key="4">
    <source>
        <dbReference type="Google" id="ProtNLM"/>
    </source>
</evidence>
<accession>A0ABW7MVH3</accession>
<evidence type="ECO:0000256" key="1">
    <source>
        <dbReference type="SAM" id="Phobius"/>
    </source>
</evidence>
<feature type="transmembrane region" description="Helical" evidence="1">
    <location>
        <begin position="116"/>
        <end position="134"/>
    </location>
</feature>
<sequence length="135" mass="15731">MQKRRKYKTELLVILLTSLTLILILNKPMRDYIPVIFGIIGFGRFTYLTWKSYHELSDNLILNYKKLMTKSGIDFGPRAGIYRVNFFDLISERKKLSQSEKKIENKLTELNSLKNLTLISFFGFAFLGIISVILT</sequence>
<gene>
    <name evidence="2" type="ORF">V8G58_00415</name>
</gene>
<dbReference type="Proteomes" id="UP001610100">
    <property type="component" value="Unassembled WGS sequence"/>
</dbReference>
<dbReference type="EMBL" id="JBAWKB010000001">
    <property type="protein sequence ID" value="MFH6770378.1"/>
    <property type="molecule type" value="Genomic_DNA"/>
</dbReference>
<comment type="caution">
    <text evidence="2">The sequence shown here is derived from an EMBL/GenBank/DDBJ whole genome shotgun (WGS) entry which is preliminary data.</text>
</comment>
<name>A0ABW7MVH3_9FLAO</name>
<evidence type="ECO:0000313" key="2">
    <source>
        <dbReference type="EMBL" id="MFH6770378.1"/>
    </source>
</evidence>
<feature type="transmembrane region" description="Helical" evidence="1">
    <location>
        <begin position="32"/>
        <end position="50"/>
    </location>
</feature>
<proteinExistence type="predicted"/>
<feature type="transmembrane region" description="Helical" evidence="1">
    <location>
        <begin position="7"/>
        <end position="26"/>
    </location>
</feature>
<keyword evidence="3" id="KW-1185">Reference proteome</keyword>
<keyword evidence="1" id="KW-0472">Membrane</keyword>
<evidence type="ECO:0000313" key="3">
    <source>
        <dbReference type="Proteomes" id="UP001610100"/>
    </source>
</evidence>
<reference evidence="2 3" key="1">
    <citation type="submission" date="2024-02" db="EMBL/GenBank/DDBJ databases">
        <title>A Gaetbulibacter species isolated from tidal flats and genomic insights of their niches.</title>
        <authorList>
            <person name="Ye Y."/>
        </authorList>
    </citation>
    <scope>NUCLEOTIDE SEQUENCE [LARGE SCALE GENOMIC DNA]</scope>
    <source>
        <strain evidence="2 3">KYW382</strain>
    </source>
</reference>
<protein>
    <recommendedName>
        <fullName evidence="4">DUF3899 domain-containing protein</fullName>
    </recommendedName>
</protein>
<organism evidence="2 3">
    <name type="scientific">Gaetbulibacter aestuarii</name>
    <dbReference type="NCBI Taxonomy" id="1502358"/>
    <lineage>
        <taxon>Bacteria</taxon>
        <taxon>Pseudomonadati</taxon>
        <taxon>Bacteroidota</taxon>
        <taxon>Flavobacteriia</taxon>
        <taxon>Flavobacteriales</taxon>
        <taxon>Flavobacteriaceae</taxon>
        <taxon>Gaetbulibacter</taxon>
    </lineage>
</organism>
<keyword evidence="1" id="KW-0812">Transmembrane</keyword>